<keyword evidence="5 13" id="KW-0349">Heme</keyword>
<keyword evidence="8" id="KW-0492">Microsome</keyword>
<protein>
    <submittedName>
        <fullName evidence="15">Cytochrome P450 4NU1</fullName>
    </submittedName>
</protein>
<evidence type="ECO:0000256" key="4">
    <source>
        <dbReference type="ARBA" id="ARBA00010617"/>
    </source>
</evidence>
<dbReference type="GO" id="GO:0004497">
    <property type="term" value="F:monooxygenase activity"/>
    <property type="evidence" value="ECO:0007669"/>
    <property type="project" value="UniProtKB-KW"/>
</dbReference>
<evidence type="ECO:0000256" key="12">
    <source>
        <dbReference type="ARBA" id="ARBA00023136"/>
    </source>
</evidence>
<evidence type="ECO:0000256" key="5">
    <source>
        <dbReference type="ARBA" id="ARBA00022617"/>
    </source>
</evidence>
<evidence type="ECO:0000256" key="1">
    <source>
        <dbReference type="ARBA" id="ARBA00001971"/>
    </source>
</evidence>
<evidence type="ECO:0000256" key="6">
    <source>
        <dbReference type="ARBA" id="ARBA00022723"/>
    </source>
</evidence>
<dbReference type="InterPro" id="IPR002401">
    <property type="entry name" value="Cyt_P450_E_grp-I"/>
</dbReference>
<keyword evidence="9 14" id="KW-0560">Oxidoreductase</keyword>
<accession>A0AAT9UU32</accession>
<evidence type="ECO:0000256" key="3">
    <source>
        <dbReference type="ARBA" id="ARBA00004406"/>
    </source>
</evidence>
<evidence type="ECO:0000256" key="8">
    <source>
        <dbReference type="ARBA" id="ARBA00022848"/>
    </source>
</evidence>
<dbReference type="Gene3D" id="1.10.630.10">
    <property type="entry name" value="Cytochrome P450"/>
    <property type="match status" value="1"/>
</dbReference>
<evidence type="ECO:0000256" key="11">
    <source>
        <dbReference type="ARBA" id="ARBA00023033"/>
    </source>
</evidence>
<evidence type="ECO:0000256" key="9">
    <source>
        <dbReference type="ARBA" id="ARBA00023002"/>
    </source>
</evidence>
<dbReference type="PANTHER" id="PTHR24291">
    <property type="entry name" value="CYTOCHROME P450 FAMILY 4"/>
    <property type="match status" value="1"/>
</dbReference>
<sequence>MFGVTIFLFVLAFIIYERYSKLKITNLNGPKLIPLIGNGLEFLTNEDALYVLYRMVQKYGNIYRVWLCNDLYIIMTNPKDIEVLLNSYKHIMKAFSYKFVSSWLGNGLITSHGDTWRVHRKLLTPTFHFKILENSIEIIHRNVNILKNSLEREVGSGEFDIHSYIEKCSLDIIIETAMGIKMNVQTSNEAKSYLNAVKSVTNISVSRIFKVWLQPEFFYKMSNYSKIFDESLKQMEDVSKNVITSRRKELLEKTTPTPTSETKNKPFLDFLLTESNFTDDEIHSEVKSFMFAGHDTTTSAICFCIGQIAKHGDVQDKIYDEIIQIFPDGESYANIQNLNKLKYMENVIKETLRLYPTVPMIGRTILEDVVLPSGQKLPANSNINIFIYSIQRNPEIFENPDEFIPERFNDEKLKQYPYAFIPFSAGPRNCIGQRLAMMEIKMTLATLLRSYRLLATKSLHSSTISNDGN</sequence>
<dbReference type="PRINTS" id="PR00385">
    <property type="entry name" value="P450"/>
</dbReference>
<organism evidence="15">
    <name type="scientific">Maconellicoccus hirsutus</name>
    <name type="common">Pink hibiscus mealybug</name>
    <dbReference type="NCBI Taxonomy" id="177089"/>
    <lineage>
        <taxon>Eukaryota</taxon>
        <taxon>Metazoa</taxon>
        <taxon>Ecdysozoa</taxon>
        <taxon>Arthropoda</taxon>
        <taxon>Hexapoda</taxon>
        <taxon>Insecta</taxon>
        <taxon>Pterygota</taxon>
        <taxon>Neoptera</taxon>
        <taxon>Paraneoptera</taxon>
        <taxon>Hemiptera</taxon>
        <taxon>Sternorrhyncha</taxon>
        <taxon>Coccoidea</taxon>
        <taxon>Pseudococcidae</taxon>
        <taxon>Maconellicoccus</taxon>
    </lineage>
</organism>
<dbReference type="PANTHER" id="PTHR24291:SF189">
    <property type="entry name" value="CYTOCHROME P450 4C3-RELATED"/>
    <property type="match status" value="1"/>
</dbReference>
<dbReference type="EMBL" id="OR117160">
    <property type="protein sequence ID" value="WIM41600.1"/>
    <property type="molecule type" value="mRNA"/>
</dbReference>
<evidence type="ECO:0000313" key="15">
    <source>
        <dbReference type="EMBL" id="WIM41600.1"/>
    </source>
</evidence>
<evidence type="ECO:0000256" key="10">
    <source>
        <dbReference type="ARBA" id="ARBA00023004"/>
    </source>
</evidence>
<dbReference type="GO" id="GO:0005789">
    <property type="term" value="C:endoplasmic reticulum membrane"/>
    <property type="evidence" value="ECO:0007669"/>
    <property type="project" value="UniProtKB-SubCell"/>
</dbReference>
<dbReference type="AlphaFoldDB" id="A0AAT9UU32"/>
<reference evidence="15" key="1">
    <citation type="submission" date="2023-06" db="EMBL/GenBank/DDBJ databases">
        <title>Identification of Cytochrome P450s in Maconellicoccus hirsutus.</title>
        <authorList>
            <person name="Selvamani S.B."/>
            <person name="Negi N."/>
            <person name="Nagarjuna Reddy K.V."/>
            <person name="Ramasamy G.G."/>
        </authorList>
    </citation>
    <scope>NUCLEOTIDE SEQUENCE</scope>
</reference>
<comment type="subcellular location">
    <subcellularLocation>
        <location evidence="3">Endoplasmic reticulum membrane</location>
        <topology evidence="3">Peripheral membrane protein</topology>
    </subcellularLocation>
    <subcellularLocation>
        <location evidence="2">Microsome membrane</location>
        <topology evidence="2">Peripheral membrane protein</topology>
    </subcellularLocation>
</comment>
<dbReference type="InterPro" id="IPR001128">
    <property type="entry name" value="Cyt_P450"/>
</dbReference>
<proteinExistence type="evidence at transcript level"/>
<dbReference type="InterPro" id="IPR036396">
    <property type="entry name" value="Cyt_P450_sf"/>
</dbReference>
<keyword evidence="11 14" id="KW-0503">Monooxygenase</keyword>
<dbReference type="PRINTS" id="PR00463">
    <property type="entry name" value="EP450I"/>
</dbReference>
<keyword evidence="6 13" id="KW-0479">Metal-binding</keyword>
<evidence type="ECO:0000256" key="7">
    <source>
        <dbReference type="ARBA" id="ARBA00022824"/>
    </source>
</evidence>
<dbReference type="SUPFAM" id="SSF48264">
    <property type="entry name" value="Cytochrome P450"/>
    <property type="match status" value="1"/>
</dbReference>
<name>A0AAT9UU32_MACHI</name>
<evidence type="ECO:0000256" key="2">
    <source>
        <dbReference type="ARBA" id="ARBA00004174"/>
    </source>
</evidence>
<dbReference type="GO" id="GO:0020037">
    <property type="term" value="F:heme binding"/>
    <property type="evidence" value="ECO:0007669"/>
    <property type="project" value="InterPro"/>
</dbReference>
<dbReference type="InterPro" id="IPR050196">
    <property type="entry name" value="Cytochrome_P450_Monoox"/>
</dbReference>
<dbReference type="InterPro" id="IPR017972">
    <property type="entry name" value="Cyt_P450_CS"/>
</dbReference>
<dbReference type="Pfam" id="PF00067">
    <property type="entry name" value="p450"/>
    <property type="match status" value="1"/>
</dbReference>
<keyword evidence="10 13" id="KW-0408">Iron</keyword>
<dbReference type="PROSITE" id="PS00086">
    <property type="entry name" value="CYTOCHROME_P450"/>
    <property type="match status" value="1"/>
</dbReference>
<keyword evidence="7" id="KW-0256">Endoplasmic reticulum</keyword>
<evidence type="ECO:0000256" key="13">
    <source>
        <dbReference type="PIRSR" id="PIRSR602401-1"/>
    </source>
</evidence>
<feature type="binding site" description="axial binding residue" evidence="13">
    <location>
        <position position="430"/>
    </location>
    <ligand>
        <name>heme</name>
        <dbReference type="ChEBI" id="CHEBI:30413"/>
    </ligand>
    <ligandPart>
        <name>Fe</name>
        <dbReference type="ChEBI" id="CHEBI:18248"/>
    </ligandPart>
</feature>
<comment type="cofactor">
    <cofactor evidence="1 13">
        <name>heme</name>
        <dbReference type="ChEBI" id="CHEBI:30413"/>
    </cofactor>
</comment>
<dbReference type="GO" id="GO:0005506">
    <property type="term" value="F:iron ion binding"/>
    <property type="evidence" value="ECO:0007669"/>
    <property type="project" value="InterPro"/>
</dbReference>
<evidence type="ECO:0000256" key="14">
    <source>
        <dbReference type="RuleBase" id="RU000461"/>
    </source>
</evidence>
<dbReference type="CDD" id="cd20628">
    <property type="entry name" value="CYP4"/>
    <property type="match status" value="1"/>
</dbReference>
<comment type="similarity">
    <text evidence="4 14">Belongs to the cytochrome P450 family.</text>
</comment>
<dbReference type="GO" id="GO:0016705">
    <property type="term" value="F:oxidoreductase activity, acting on paired donors, with incorporation or reduction of molecular oxygen"/>
    <property type="evidence" value="ECO:0007669"/>
    <property type="project" value="InterPro"/>
</dbReference>
<keyword evidence="12" id="KW-0472">Membrane</keyword>